<organism evidence="1">
    <name type="scientific">Cacopsylla melanoneura</name>
    <dbReference type="NCBI Taxonomy" id="428564"/>
    <lineage>
        <taxon>Eukaryota</taxon>
        <taxon>Metazoa</taxon>
        <taxon>Ecdysozoa</taxon>
        <taxon>Arthropoda</taxon>
        <taxon>Hexapoda</taxon>
        <taxon>Insecta</taxon>
        <taxon>Pterygota</taxon>
        <taxon>Neoptera</taxon>
        <taxon>Paraneoptera</taxon>
        <taxon>Hemiptera</taxon>
        <taxon>Sternorrhyncha</taxon>
        <taxon>Psylloidea</taxon>
        <taxon>Psyllidae</taxon>
        <taxon>Psyllinae</taxon>
        <taxon>Cacopsylla</taxon>
    </lineage>
</organism>
<reference evidence="1" key="1">
    <citation type="submission" date="2021-05" db="EMBL/GenBank/DDBJ databases">
        <authorList>
            <person name="Alioto T."/>
            <person name="Alioto T."/>
            <person name="Gomez Garrido J."/>
        </authorList>
    </citation>
    <scope>NUCLEOTIDE SEQUENCE</scope>
</reference>
<dbReference type="AlphaFoldDB" id="A0A8D8LDG6"/>
<sequence length="109" mass="13137">MEMSSQKRNMKTRIKLMTVNEISFIMRVRIPETTREMQIKVMTAKEVLFKTREMIKETRKTKNMNMNIPIQIIMKTRKIKETKIQKTITIRVMTAKEILFVTRLETRKT</sequence>
<name>A0A8D8LDG6_9HEMI</name>
<dbReference type="EMBL" id="HBUF01009587">
    <property type="protein sequence ID" value="CAG6607969.1"/>
    <property type="molecule type" value="Transcribed_RNA"/>
</dbReference>
<evidence type="ECO:0000313" key="1">
    <source>
        <dbReference type="EMBL" id="CAG6607969.1"/>
    </source>
</evidence>
<accession>A0A8D8LDG6</accession>
<proteinExistence type="predicted"/>
<dbReference type="EMBL" id="HBUF01009586">
    <property type="protein sequence ID" value="CAG6607966.1"/>
    <property type="molecule type" value="Transcribed_RNA"/>
</dbReference>
<protein>
    <submittedName>
        <fullName evidence="1">Uncharacterized protein</fullName>
    </submittedName>
</protein>